<evidence type="ECO:0000313" key="5">
    <source>
        <dbReference type="Proteomes" id="UP000326924"/>
    </source>
</evidence>
<dbReference type="AlphaFoldDB" id="A0A5J5FCG4"/>
<dbReference type="InterPro" id="IPR000782">
    <property type="entry name" value="FAS1_domain"/>
</dbReference>
<evidence type="ECO:0000256" key="1">
    <source>
        <dbReference type="SAM" id="MobiDB-lite"/>
    </source>
</evidence>
<accession>A0A5J5FCG4</accession>
<dbReference type="FunFam" id="2.30.180.10:FF:000032">
    <property type="entry name" value="Fasciclin domain-containing protein, putative"/>
    <property type="match status" value="1"/>
</dbReference>
<organism evidence="4 5">
    <name type="scientific">Sphaerosporella brunnea</name>
    <dbReference type="NCBI Taxonomy" id="1250544"/>
    <lineage>
        <taxon>Eukaryota</taxon>
        <taxon>Fungi</taxon>
        <taxon>Dikarya</taxon>
        <taxon>Ascomycota</taxon>
        <taxon>Pezizomycotina</taxon>
        <taxon>Pezizomycetes</taxon>
        <taxon>Pezizales</taxon>
        <taxon>Pyronemataceae</taxon>
        <taxon>Sphaerosporella</taxon>
    </lineage>
</organism>
<evidence type="ECO:0000313" key="4">
    <source>
        <dbReference type="EMBL" id="KAA8914860.1"/>
    </source>
</evidence>
<evidence type="ECO:0000259" key="3">
    <source>
        <dbReference type="PROSITE" id="PS50213"/>
    </source>
</evidence>
<protein>
    <submittedName>
        <fullName evidence="4">FAS1 domain-containing protein</fullName>
    </submittedName>
</protein>
<dbReference type="InParanoid" id="A0A5J5FCG4"/>
<feature type="domain" description="FAS1" evidence="3">
    <location>
        <begin position="21"/>
        <end position="168"/>
    </location>
</feature>
<dbReference type="OrthoDB" id="286301at2759"/>
<feature type="chain" id="PRO_5023928537" evidence="2">
    <location>
        <begin position="19"/>
        <end position="372"/>
    </location>
</feature>
<keyword evidence="2" id="KW-0732">Signal</keyword>
<dbReference type="SMART" id="SM00554">
    <property type="entry name" value="FAS1"/>
    <property type="match status" value="2"/>
</dbReference>
<comment type="caution">
    <text evidence="4">The sequence shown here is derived from an EMBL/GenBank/DDBJ whole genome shotgun (WGS) entry which is preliminary data.</text>
</comment>
<feature type="region of interest" description="Disordered" evidence="1">
    <location>
        <begin position="300"/>
        <end position="347"/>
    </location>
</feature>
<proteinExistence type="predicted"/>
<keyword evidence="5" id="KW-1185">Reference proteome</keyword>
<feature type="signal peptide" evidence="2">
    <location>
        <begin position="1"/>
        <end position="18"/>
    </location>
</feature>
<dbReference type="PANTHER" id="PTHR10900">
    <property type="entry name" value="PERIOSTIN-RELATED"/>
    <property type="match status" value="1"/>
</dbReference>
<dbReference type="InterPro" id="IPR036378">
    <property type="entry name" value="FAS1_dom_sf"/>
</dbReference>
<gene>
    <name evidence="4" type="ORF">FN846DRAFT_243351</name>
</gene>
<feature type="domain" description="FAS1" evidence="3">
    <location>
        <begin position="170"/>
        <end position="297"/>
    </location>
</feature>
<name>A0A5J5FCG4_9PEZI</name>
<reference evidence="4 5" key="1">
    <citation type="submission" date="2019-09" db="EMBL/GenBank/DDBJ databases">
        <title>Draft genome of the ectomycorrhizal ascomycete Sphaerosporella brunnea.</title>
        <authorList>
            <consortium name="DOE Joint Genome Institute"/>
            <person name="Benucci G.M."/>
            <person name="Marozzi G."/>
            <person name="Antonielli L."/>
            <person name="Sanchez S."/>
            <person name="Marco P."/>
            <person name="Wang X."/>
            <person name="Falini L.B."/>
            <person name="Barry K."/>
            <person name="Haridas S."/>
            <person name="Lipzen A."/>
            <person name="Labutti K."/>
            <person name="Grigoriev I.V."/>
            <person name="Murat C."/>
            <person name="Martin F."/>
            <person name="Albertini E."/>
            <person name="Donnini D."/>
            <person name="Bonito G."/>
        </authorList>
    </citation>
    <scope>NUCLEOTIDE SEQUENCE [LARGE SCALE GENOMIC DNA]</scope>
    <source>
        <strain evidence="4 5">Sb_GMNB300</strain>
    </source>
</reference>
<evidence type="ECO:0000256" key="2">
    <source>
        <dbReference type="SAM" id="SignalP"/>
    </source>
</evidence>
<feature type="compositionally biased region" description="Polar residues" evidence="1">
    <location>
        <begin position="300"/>
        <end position="322"/>
    </location>
</feature>
<dbReference type="PROSITE" id="PS50213">
    <property type="entry name" value="FAS1"/>
    <property type="match status" value="2"/>
</dbReference>
<dbReference type="InterPro" id="IPR050904">
    <property type="entry name" value="Adhesion/Biosynth-related"/>
</dbReference>
<feature type="compositionally biased region" description="Low complexity" evidence="1">
    <location>
        <begin position="334"/>
        <end position="347"/>
    </location>
</feature>
<dbReference type="Pfam" id="PF02469">
    <property type="entry name" value="Fasciclin"/>
    <property type="match status" value="2"/>
</dbReference>
<dbReference type="GO" id="GO:0000329">
    <property type="term" value="C:fungal-type vacuole membrane"/>
    <property type="evidence" value="ECO:0007669"/>
    <property type="project" value="TreeGrafter"/>
</dbReference>
<dbReference type="EMBL" id="VXIS01000002">
    <property type="protein sequence ID" value="KAA8914860.1"/>
    <property type="molecule type" value="Genomic_DNA"/>
</dbReference>
<dbReference type="Gene3D" id="2.30.180.10">
    <property type="entry name" value="FAS1 domain"/>
    <property type="match status" value="2"/>
</dbReference>
<dbReference type="SUPFAM" id="SSF82153">
    <property type="entry name" value="FAS1 domain"/>
    <property type="match status" value="2"/>
</dbReference>
<sequence>MMHIKFISLLSLASLAVGQTVPDILTLLNGTSSLSQLAKAITNAPEVAIALGGAENITILAPNDEAFKAFSQMEQIVDGEMFAPLLTYHVLNGIYESTAFSKTPKFLPSILGDYQPFRNLSGAPQVVKAVLTASNNATVFGGLGVSASVVTANVKFTGGVVHIIDSLLPPPMNISTTAQIVQLTSLVGALTKADLVDIVDRLAGVTVFAPTNAAFQAVGNLVSDLTPQQLGDVLAYHVVPQVAYSTSLKDGMELTALDGKKLTITIKGDAVFVNGARVTGKDVLVNAGVVHVIDSVLNPNNTNDKPEVSASTQSPAFPSATRSPDEPFTSGIDASSTTTGASPSATGGVSKMGVSTFLVLAGAGVFAFGMMA</sequence>
<dbReference type="GO" id="GO:0016236">
    <property type="term" value="P:macroautophagy"/>
    <property type="evidence" value="ECO:0007669"/>
    <property type="project" value="TreeGrafter"/>
</dbReference>
<dbReference type="PANTHER" id="PTHR10900:SF77">
    <property type="entry name" value="FI19380P1"/>
    <property type="match status" value="1"/>
</dbReference>
<dbReference type="Proteomes" id="UP000326924">
    <property type="component" value="Unassembled WGS sequence"/>
</dbReference>